<dbReference type="GO" id="GO:0000156">
    <property type="term" value="F:phosphorelay response regulator activity"/>
    <property type="evidence" value="ECO:0007669"/>
    <property type="project" value="InterPro"/>
</dbReference>
<reference evidence="2 3" key="1">
    <citation type="submission" date="2013-08" db="EMBL/GenBank/DDBJ databases">
        <authorList>
            <person name="Durkin A.S."/>
            <person name="Haft D.R."/>
            <person name="McCorrison J."/>
            <person name="Torralba M."/>
            <person name="Gillis M."/>
            <person name="Haft D.H."/>
            <person name="Methe B."/>
            <person name="Sutton G."/>
            <person name="Nelson K.E."/>
        </authorList>
    </citation>
    <scope>NUCLEOTIDE SEQUENCE [LARGE SCALE GENOMIC DNA]</scope>
    <source>
        <strain evidence="2 3">F0195</strain>
    </source>
</reference>
<dbReference type="OrthoDB" id="3186525at2"/>
<dbReference type="STRING" id="1125712.HMPREF1316_0695"/>
<dbReference type="GO" id="GO:0003677">
    <property type="term" value="F:DNA binding"/>
    <property type="evidence" value="ECO:0007669"/>
    <property type="project" value="UniProtKB-KW"/>
</dbReference>
<protein>
    <submittedName>
        <fullName evidence="2">LytTr DNA-binding domain protein</fullName>
    </submittedName>
</protein>
<evidence type="ECO:0000259" key="1">
    <source>
        <dbReference type="PROSITE" id="PS50930"/>
    </source>
</evidence>
<dbReference type="Gene3D" id="2.40.50.1020">
    <property type="entry name" value="LytTr DNA-binding domain"/>
    <property type="match status" value="1"/>
</dbReference>
<proteinExistence type="predicted"/>
<dbReference type="PANTHER" id="PTHR37299">
    <property type="entry name" value="TRANSCRIPTIONAL REGULATOR-RELATED"/>
    <property type="match status" value="1"/>
</dbReference>
<dbReference type="PATRIC" id="fig|1125712.3.peg.2353"/>
<dbReference type="Proteomes" id="UP000016638">
    <property type="component" value="Unassembled WGS sequence"/>
</dbReference>
<dbReference type="eggNOG" id="COG3279">
    <property type="taxonomic scope" value="Bacteria"/>
</dbReference>
<accession>U2V0F2</accession>
<dbReference type="PROSITE" id="PS50930">
    <property type="entry name" value="HTH_LYTTR"/>
    <property type="match status" value="1"/>
</dbReference>
<dbReference type="SMART" id="SM00850">
    <property type="entry name" value="LytTR"/>
    <property type="match status" value="1"/>
</dbReference>
<evidence type="ECO:0000313" key="2">
    <source>
        <dbReference type="EMBL" id="ERL06166.1"/>
    </source>
</evidence>
<dbReference type="PANTHER" id="PTHR37299:SF4">
    <property type="entry name" value="TRANSCRIPTIONAL REGULATOR"/>
    <property type="match status" value="1"/>
</dbReference>
<sequence>MNVNVIEEPGRRELEVTVRIAPGDPRGQRIAERVRTTFGRLTGYPTPGSPERRVIALDTVTHIETTERRAWIHTSDHRRLESPLRLFELEELLQDSECVRVSRQELVNLDHVTALRPEPNGRLALVLDDRYVAIATRTYAADIKRRIGIAR</sequence>
<dbReference type="Pfam" id="PF04397">
    <property type="entry name" value="LytTR"/>
    <property type="match status" value="1"/>
</dbReference>
<keyword evidence="3" id="KW-1185">Reference proteome</keyword>
<organism evidence="2 3">
    <name type="scientific">Olsenella profusa F0195</name>
    <dbReference type="NCBI Taxonomy" id="1125712"/>
    <lineage>
        <taxon>Bacteria</taxon>
        <taxon>Bacillati</taxon>
        <taxon>Actinomycetota</taxon>
        <taxon>Coriobacteriia</taxon>
        <taxon>Coriobacteriales</taxon>
        <taxon>Atopobiaceae</taxon>
        <taxon>Olsenella</taxon>
    </lineage>
</organism>
<feature type="domain" description="HTH LytTR-type" evidence="1">
    <location>
        <begin position="54"/>
        <end position="149"/>
    </location>
</feature>
<comment type="caution">
    <text evidence="2">The sequence shown here is derived from an EMBL/GenBank/DDBJ whole genome shotgun (WGS) entry which is preliminary data.</text>
</comment>
<dbReference type="AlphaFoldDB" id="U2V0F2"/>
<keyword evidence="2" id="KW-0238">DNA-binding</keyword>
<name>U2V0F2_9ACTN</name>
<gene>
    <name evidence="2" type="ORF">HMPREF1316_0695</name>
</gene>
<dbReference type="InterPro" id="IPR007492">
    <property type="entry name" value="LytTR_DNA-bd_dom"/>
</dbReference>
<dbReference type="RefSeq" id="WP_021727222.1">
    <property type="nucleotide sequence ID" value="NZ_AWEZ01000069.1"/>
</dbReference>
<dbReference type="EMBL" id="AWEZ01000069">
    <property type="protein sequence ID" value="ERL06166.1"/>
    <property type="molecule type" value="Genomic_DNA"/>
</dbReference>
<dbReference type="InterPro" id="IPR046947">
    <property type="entry name" value="LytR-like"/>
</dbReference>
<evidence type="ECO:0000313" key="3">
    <source>
        <dbReference type="Proteomes" id="UP000016638"/>
    </source>
</evidence>